<reference evidence="4" key="1">
    <citation type="submission" date="2021-10" db="EMBL/GenBank/DDBJ databases">
        <title>Melipona bicolor Genome sequencing and assembly.</title>
        <authorList>
            <person name="Araujo N.S."/>
            <person name="Arias M.C."/>
        </authorList>
    </citation>
    <scope>NUCLEOTIDE SEQUENCE</scope>
    <source>
        <strain evidence="4">USP_2M_L1-L4_2017</strain>
        <tissue evidence="4">Whole body</tissue>
    </source>
</reference>
<dbReference type="AlphaFoldDB" id="A0AA40KP42"/>
<dbReference type="InterPro" id="IPR000529">
    <property type="entry name" value="Ribosomal_bS6"/>
</dbReference>
<protein>
    <recommendedName>
        <fullName evidence="2">Small ribosomal subunit protein bS6m</fullName>
    </recommendedName>
    <alternativeName>
        <fullName evidence="3">28S ribosomal protein S6, mitochondrial</fullName>
    </alternativeName>
</protein>
<evidence type="ECO:0000313" key="5">
    <source>
        <dbReference type="Proteomes" id="UP001177670"/>
    </source>
</evidence>
<dbReference type="SUPFAM" id="SSF54995">
    <property type="entry name" value="Ribosomal protein S6"/>
    <property type="match status" value="1"/>
</dbReference>
<organism evidence="4 5">
    <name type="scientific">Melipona bicolor</name>
    <dbReference type="NCBI Taxonomy" id="60889"/>
    <lineage>
        <taxon>Eukaryota</taxon>
        <taxon>Metazoa</taxon>
        <taxon>Ecdysozoa</taxon>
        <taxon>Arthropoda</taxon>
        <taxon>Hexapoda</taxon>
        <taxon>Insecta</taxon>
        <taxon>Pterygota</taxon>
        <taxon>Neoptera</taxon>
        <taxon>Endopterygota</taxon>
        <taxon>Hymenoptera</taxon>
        <taxon>Apocrita</taxon>
        <taxon>Aculeata</taxon>
        <taxon>Apoidea</taxon>
        <taxon>Anthophila</taxon>
        <taxon>Apidae</taxon>
        <taxon>Melipona</taxon>
    </lineage>
</organism>
<dbReference type="GO" id="GO:0070181">
    <property type="term" value="F:small ribosomal subunit rRNA binding"/>
    <property type="evidence" value="ECO:0007669"/>
    <property type="project" value="TreeGrafter"/>
</dbReference>
<dbReference type="PANTHER" id="PTHR21011:SF1">
    <property type="entry name" value="SMALL RIBOSOMAL SUBUNIT PROTEIN BS6M"/>
    <property type="match status" value="1"/>
</dbReference>
<keyword evidence="5" id="KW-1185">Reference proteome</keyword>
<dbReference type="GO" id="GO:0005763">
    <property type="term" value="C:mitochondrial small ribosomal subunit"/>
    <property type="evidence" value="ECO:0007669"/>
    <property type="project" value="TreeGrafter"/>
</dbReference>
<accession>A0AA40KP42</accession>
<dbReference type="Pfam" id="PF01250">
    <property type="entry name" value="Ribosomal_S6"/>
    <property type="match status" value="1"/>
</dbReference>
<sequence length="150" mass="17393">MPTYEMPLLLRLASKAEYATTLKNVANSIFETGGFIRKIENWGNKELPCKAVAHGKTNTHAGHFMFCFDMPPSQLIRFEDDCKRNIGIIRAQIYRQNEPCSNVQCTLHEELLPPPYRPSVIKLMEEAKKHKRHKAKFEYGNDVNYHPFLK</sequence>
<dbReference type="PANTHER" id="PTHR21011">
    <property type="entry name" value="MITOCHONDRIAL 28S RIBOSOMAL PROTEIN S6"/>
    <property type="match status" value="1"/>
</dbReference>
<dbReference type="Gene3D" id="3.30.70.60">
    <property type="match status" value="1"/>
</dbReference>
<comment type="caution">
    <text evidence="4">The sequence shown here is derived from an EMBL/GenBank/DDBJ whole genome shotgun (WGS) entry which is preliminary data.</text>
</comment>
<evidence type="ECO:0000256" key="1">
    <source>
        <dbReference type="ARBA" id="ARBA00009512"/>
    </source>
</evidence>
<dbReference type="GO" id="GO:0006412">
    <property type="term" value="P:translation"/>
    <property type="evidence" value="ECO:0007669"/>
    <property type="project" value="InterPro"/>
</dbReference>
<dbReference type="InterPro" id="IPR035980">
    <property type="entry name" value="Ribosomal_bS6_sf"/>
</dbReference>
<dbReference type="GO" id="GO:0003735">
    <property type="term" value="F:structural constituent of ribosome"/>
    <property type="evidence" value="ECO:0007669"/>
    <property type="project" value="InterPro"/>
</dbReference>
<proteinExistence type="inferred from homology"/>
<dbReference type="CDD" id="cd15465">
    <property type="entry name" value="bS6_mito"/>
    <property type="match status" value="1"/>
</dbReference>
<gene>
    <name evidence="4" type="ORF">K0M31_003965</name>
</gene>
<comment type="similarity">
    <text evidence="1">Belongs to the bacterial ribosomal protein bS6 family.</text>
</comment>
<evidence type="ECO:0000256" key="3">
    <source>
        <dbReference type="ARBA" id="ARBA00035365"/>
    </source>
</evidence>
<name>A0AA40KP42_9HYME</name>
<dbReference type="EMBL" id="JAHYIQ010000012">
    <property type="protein sequence ID" value="KAK1127427.1"/>
    <property type="molecule type" value="Genomic_DNA"/>
</dbReference>
<dbReference type="InterPro" id="IPR014717">
    <property type="entry name" value="Transl_elong_EF1B/ribsomal_bS6"/>
</dbReference>
<evidence type="ECO:0000256" key="2">
    <source>
        <dbReference type="ARBA" id="ARBA00035170"/>
    </source>
</evidence>
<dbReference type="Proteomes" id="UP001177670">
    <property type="component" value="Unassembled WGS sequence"/>
</dbReference>
<evidence type="ECO:0000313" key="4">
    <source>
        <dbReference type="EMBL" id="KAK1127427.1"/>
    </source>
</evidence>